<feature type="transmembrane region" description="Helical" evidence="2">
    <location>
        <begin position="83"/>
        <end position="108"/>
    </location>
</feature>
<organism evidence="3 4">
    <name type="scientific">Tumebacillus lacus</name>
    <dbReference type="NCBI Taxonomy" id="2995335"/>
    <lineage>
        <taxon>Bacteria</taxon>
        <taxon>Bacillati</taxon>
        <taxon>Bacillota</taxon>
        <taxon>Bacilli</taxon>
        <taxon>Bacillales</taxon>
        <taxon>Alicyclobacillaceae</taxon>
        <taxon>Tumebacillus</taxon>
    </lineage>
</organism>
<proteinExistence type="predicted"/>
<feature type="transmembrane region" description="Helical" evidence="2">
    <location>
        <begin position="114"/>
        <end position="131"/>
    </location>
</feature>
<gene>
    <name evidence="3" type="ORF">OS242_14345</name>
</gene>
<evidence type="ECO:0000256" key="2">
    <source>
        <dbReference type="SAM" id="Phobius"/>
    </source>
</evidence>
<feature type="transmembrane region" description="Helical" evidence="2">
    <location>
        <begin position="51"/>
        <end position="71"/>
    </location>
</feature>
<evidence type="ECO:0000256" key="1">
    <source>
        <dbReference type="SAM" id="MobiDB-lite"/>
    </source>
</evidence>
<keyword evidence="4" id="KW-1185">Reference proteome</keyword>
<evidence type="ECO:0000313" key="3">
    <source>
        <dbReference type="EMBL" id="MCX7571128.1"/>
    </source>
</evidence>
<feature type="compositionally biased region" description="Polar residues" evidence="1">
    <location>
        <begin position="232"/>
        <end position="249"/>
    </location>
</feature>
<dbReference type="Proteomes" id="UP001208017">
    <property type="component" value="Unassembled WGS sequence"/>
</dbReference>
<feature type="transmembrane region" description="Helical" evidence="2">
    <location>
        <begin position="27"/>
        <end position="45"/>
    </location>
</feature>
<dbReference type="RefSeq" id="WP_267152371.1">
    <property type="nucleotide sequence ID" value="NZ_JAPMLT010000008.1"/>
</dbReference>
<feature type="region of interest" description="Disordered" evidence="1">
    <location>
        <begin position="229"/>
        <end position="257"/>
    </location>
</feature>
<name>A0ABT3X2J1_9BACL</name>
<feature type="transmembrane region" description="Helical" evidence="2">
    <location>
        <begin position="185"/>
        <end position="204"/>
    </location>
</feature>
<comment type="caution">
    <text evidence="3">The sequence shown here is derived from an EMBL/GenBank/DDBJ whole genome shotgun (WGS) entry which is preliminary data.</text>
</comment>
<reference evidence="3 4" key="1">
    <citation type="submission" date="2022-11" db="EMBL/GenBank/DDBJ databases">
        <title>Study of microbial diversity in lake waters.</title>
        <authorList>
            <person name="Zhang J."/>
        </authorList>
    </citation>
    <scope>NUCLEOTIDE SEQUENCE [LARGE SCALE GENOMIC DNA]</scope>
    <source>
        <strain evidence="3 4">DT12</strain>
    </source>
</reference>
<keyword evidence="2" id="KW-0812">Transmembrane</keyword>
<accession>A0ABT3X2J1</accession>
<keyword evidence="2" id="KW-1133">Transmembrane helix</keyword>
<keyword evidence="2" id="KW-0472">Membrane</keyword>
<protein>
    <submittedName>
        <fullName evidence="3">Uncharacterized protein</fullName>
    </submittedName>
</protein>
<evidence type="ECO:0000313" key="4">
    <source>
        <dbReference type="Proteomes" id="UP001208017"/>
    </source>
</evidence>
<sequence>MNREINPEYLKHWINGRADTSTLRSSIIGYLLLLVDFVMIAPLFADPFEAIYFQILIPPTVLLHLWGLWIAVAPYKNQVASELYMGIFGVFVTVGYGICSMKMFYGVLGFTTPLYAIALTAVYIAGYYVLFKRHFQNLSSGYYYDHAVIRAGDKKNSGLKYASFGGLGVFLGNLVVGMASGNTTIGLLAGLFLFFAALNSLLTLSIHRYVLMKRYPELTIIQRKPVKKTKEASSQIGNNPEYISSTGTKSLVGDEEE</sequence>
<feature type="transmembrane region" description="Helical" evidence="2">
    <location>
        <begin position="159"/>
        <end position="179"/>
    </location>
</feature>
<dbReference type="EMBL" id="JAPMLT010000008">
    <property type="protein sequence ID" value="MCX7571128.1"/>
    <property type="molecule type" value="Genomic_DNA"/>
</dbReference>